<dbReference type="RefSeq" id="WP_186813689.1">
    <property type="nucleotide sequence ID" value="NZ_BJYM01000015.1"/>
</dbReference>
<evidence type="ECO:0000259" key="2">
    <source>
        <dbReference type="Pfam" id="PF02347"/>
    </source>
</evidence>
<dbReference type="InterPro" id="IPR015421">
    <property type="entry name" value="PyrdxlP-dep_Trfase_major"/>
</dbReference>
<dbReference type="InterPro" id="IPR023010">
    <property type="entry name" value="GcvPA"/>
</dbReference>
<organism evidence="3 4">
    <name type="scientific">Oceanobacillus sojae</name>
    <dbReference type="NCBI Taxonomy" id="582851"/>
    <lineage>
        <taxon>Bacteria</taxon>
        <taxon>Bacillati</taxon>
        <taxon>Bacillota</taxon>
        <taxon>Bacilli</taxon>
        <taxon>Bacillales</taxon>
        <taxon>Bacillaceae</taxon>
        <taxon>Oceanobacillus</taxon>
    </lineage>
</organism>
<dbReference type="Gene3D" id="3.40.640.10">
    <property type="entry name" value="Type I PLP-dependent aspartate aminotransferase-like (Major domain)"/>
    <property type="match status" value="1"/>
</dbReference>
<dbReference type="EMBL" id="BJYM01000015">
    <property type="protein sequence ID" value="GEN88727.1"/>
    <property type="molecule type" value="Genomic_DNA"/>
</dbReference>
<feature type="domain" description="Glycine cleavage system P-protein N-terminal" evidence="2">
    <location>
        <begin position="9"/>
        <end position="456"/>
    </location>
</feature>
<dbReference type="Gene3D" id="3.90.1150.10">
    <property type="entry name" value="Aspartate Aminotransferase, domain 1"/>
    <property type="match status" value="1"/>
</dbReference>
<dbReference type="SUPFAM" id="SSF53383">
    <property type="entry name" value="PLP-dependent transferases"/>
    <property type="match status" value="1"/>
</dbReference>
<dbReference type="InterPro" id="IPR015422">
    <property type="entry name" value="PyrdxlP-dep_Trfase_small"/>
</dbReference>
<keyword evidence="4" id="KW-1185">Reference proteome</keyword>
<dbReference type="NCBIfam" id="NF001696">
    <property type="entry name" value="PRK00451.1"/>
    <property type="match status" value="1"/>
</dbReference>
<dbReference type="PANTHER" id="PTHR42806">
    <property type="entry name" value="GLYCINE CLEAVAGE SYSTEM P-PROTEIN"/>
    <property type="match status" value="1"/>
</dbReference>
<gene>
    <name evidence="3" type="ORF">OSO01_34660</name>
</gene>
<evidence type="ECO:0000256" key="1">
    <source>
        <dbReference type="ARBA" id="ARBA00023002"/>
    </source>
</evidence>
<reference evidence="3 4" key="1">
    <citation type="submission" date="2019-07" db="EMBL/GenBank/DDBJ databases">
        <title>Whole genome shotgun sequence of Oceanobacillus sojae NBRC 105379.</title>
        <authorList>
            <person name="Hosoyama A."/>
            <person name="Uohara A."/>
            <person name="Ohji S."/>
            <person name="Ichikawa N."/>
        </authorList>
    </citation>
    <scope>NUCLEOTIDE SEQUENCE [LARGE SCALE GENOMIC DNA]</scope>
    <source>
        <strain evidence="3 4">NBRC 105379</strain>
    </source>
</reference>
<evidence type="ECO:0000313" key="3">
    <source>
        <dbReference type="EMBL" id="GEN88727.1"/>
    </source>
</evidence>
<dbReference type="Proteomes" id="UP000321558">
    <property type="component" value="Unassembled WGS sequence"/>
</dbReference>
<sequence length="461" mass="51234">MTKTITHPYLPNTNSEIKTQMLKEIGIESIEELYQTIPDELRYTGKLNIPEALNEFELKREVGNLLQENKGTNEVISFLGGGCWQHFIPAVCDEIASRAEFVTAYAGDEYEDHGRFQVLFEYQSLLAELLCVDVVNVPTFDWGQAAATAIRMASRLTKKREALVPKTIAPERLKIIWNYCSPDIEIKLIDYQEATGELDLTDLKNNISGQTAAIYFENPSYLGFLETQGEEISRIAKSSDVITIVGVDPISLGVLESPAQYGADIICGELQPLGNPMNYGGGQSGFIATRDEIEYISEFPSRLFGITPTSQEGEYGFGDVFYDRTSFAKREKGKESVGTQTSMCAITAGVYLALMGPEGMAELGQTIMQRSQYAMKKLNEIEQITSSYFNNVSFKEFVVDFNETGKTVAEINQYLLSKGIYGGIDLSEEFPELGQSALFCVTEVHSKADIDALAKELRSFL</sequence>
<comment type="caution">
    <text evidence="3">The sequence shown here is derived from an EMBL/GenBank/DDBJ whole genome shotgun (WGS) entry which is preliminary data.</text>
</comment>
<dbReference type="PANTHER" id="PTHR42806:SF1">
    <property type="entry name" value="GLYCINE DEHYDROGENASE (DECARBOXYLATING)"/>
    <property type="match status" value="1"/>
</dbReference>
<dbReference type="GO" id="GO:0004375">
    <property type="term" value="F:glycine dehydrogenase (decarboxylating) activity"/>
    <property type="evidence" value="ECO:0007669"/>
    <property type="project" value="InterPro"/>
</dbReference>
<dbReference type="Pfam" id="PF02347">
    <property type="entry name" value="GDC-P"/>
    <property type="match status" value="1"/>
</dbReference>
<dbReference type="STRING" id="582851.GCA_900162665_01402"/>
<proteinExistence type="predicted"/>
<keyword evidence="1" id="KW-0560">Oxidoreductase</keyword>
<dbReference type="AlphaFoldDB" id="A0A511ZMS0"/>
<evidence type="ECO:0000313" key="4">
    <source>
        <dbReference type="Proteomes" id="UP000321558"/>
    </source>
</evidence>
<name>A0A511ZMS0_9BACI</name>
<dbReference type="GO" id="GO:0009116">
    <property type="term" value="P:nucleoside metabolic process"/>
    <property type="evidence" value="ECO:0007669"/>
    <property type="project" value="InterPro"/>
</dbReference>
<protein>
    <submittedName>
        <fullName evidence="3">Glycine dehydrogenase</fullName>
    </submittedName>
</protein>
<dbReference type="InterPro" id="IPR049315">
    <property type="entry name" value="GDC-P_N"/>
</dbReference>
<accession>A0A511ZMS0</accession>
<dbReference type="InterPro" id="IPR015424">
    <property type="entry name" value="PyrdxlP-dep_Trfase"/>
</dbReference>